<evidence type="ECO:0000313" key="2">
    <source>
        <dbReference type="EMBL" id="KPV53482.1"/>
    </source>
</evidence>
<dbReference type="EMBL" id="LJCR01000247">
    <property type="protein sequence ID" value="KPV53482.1"/>
    <property type="molecule type" value="Genomic_DNA"/>
</dbReference>
<accession>A0A0P9DJ50</accession>
<sequence length="123" mass="12972">MMATRAEQEAEIARLTEALAARTEELAETKAALTVMLAWYARLEDEAEVLAAIARAAILVVTQPPTDESIAALFMTLKAYESWEAAHPASSAEVVVVEIPAMVAPRGAPTAGEKPAVTKPVAA</sequence>
<comment type="caution">
    <text evidence="2">The sequence shown here is derived from an EMBL/GenBank/DDBJ whole genome shotgun (WGS) entry which is preliminary data.</text>
</comment>
<feature type="coiled-coil region" evidence="1">
    <location>
        <begin position="5"/>
        <end position="32"/>
    </location>
</feature>
<organism evidence="2 3">
    <name type="scientific">Kouleothrix aurantiaca</name>
    <dbReference type="NCBI Taxonomy" id="186479"/>
    <lineage>
        <taxon>Bacteria</taxon>
        <taxon>Bacillati</taxon>
        <taxon>Chloroflexota</taxon>
        <taxon>Chloroflexia</taxon>
        <taxon>Chloroflexales</taxon>
        <taxon>Roseiflexineae</taxon>
        <taxon>Roseiflexaceae</taxon>
        <taxon>Kouleothrix</taxon>
    </lineage>
</organism>
<evidence type="ECO:0000313" key="3">
    <source>
        <dbReference type="Proteomes" id="UP000050509"/>
    </source>
</evidence>
<keyword evidence="1" id="KW-0175">Coiled coil</keyword>
<name>A0A0P9DJ50_9CHLR</name>
<evidence type="ECO:0000256" key="1">
    <source>
        <dbReference type="SAM" id="Coils"/>
    </source>
</evidence>
<reference evidence="2 3" key="1">
    <citation type="submission" date="2015-09" db="EMBL/GenBank/DDBJ databases">
        <title>Draft genome sequence of Kouleothrix aurantiaca JCM 19913.</title>
        <authorList>
            <person name="Hemp J."/>
        </authorList>
    </citation>
    <scope>NUCLEOTIDE SEQUENCE [LARGE SCALE GENOMIC DNA]</scope>
    <source>
        <strain evidence="2 3">COM-B</strain>
    </source>
</reference>
<protein>
    <submittedName>
        <fullName evidence="2">Uncharacterized protein</fullName>
    </submittedName>
</protein>
<dbReference type="AlphaFoldDB" id="A0A0P9DJ50"/>
<dbReference type="Proteomes" id="UP000050509">
    <property type="component" value="Unassembled WGS sequence"/>
</dbReference>
<proteinExistence type="predicted"/>
<gene>
    <name evidence="2" type="ORF">SE17_09405</name>
</gene>
<keyword evidence="3" id="KW-1185">Reference proteome</keyword>